<dbReference type="SUPFAM" id="SSF56176">
    <property type="entry name" value="FAD-binding/transporter-associated domain-like"/>
    <property type="match status" value="1"/>
</dbReference>
<gene>
    <name evidence="4" type="ORF">CVO77_13155</name>
</gene>
<name>A0A2S8B0W3_9SPHN</name>
<keyword evidence="2" id="KW-0274">FAD</keyword>
<keyword evidence="1" id="KW-0285">Flavoprotein</keyword>
<dbReference type="Gene3D" id="3.30.70.2190">
    <property type="match status" value="1"/>
</dbReference>
<dbReference type="InterPro" id="IPR004113">
    <property type="entry name" value="FAD-bd_oxidored_4_C"/>
</dbReference>
<dbReference type="InterPro" id="IPR016169">
    <property type="entry name" value="FAD-bd_PCMH_sub2"/>
</dbReference>
<dbReference type="PANTHER" id="PTHR43716">
    <property type="entry name" value="D-2-HYDROXYGLUTARATE DEHYDROGENASE, MITOCHONDRIAL"/>
    <property type="match status" value="1"/>
</dbReference>
<feature type="domain" description="FAD-binding PCMH-type" evidence="3">
    <location>
        <begin position="55"/>
        <end position="236"/>
    </location>
</feature>
<dbReference type="SUPFAM" id="SSF55103">
    <property type="entry name" value="FAD-linked oxidases, C-terminal domain"/>
    <property type="match status" value="1"/>
</dbReference>
<dbReference type="PROSITE" id="PS51387">
    <property type="entry name" value="FAD_PCMH"/>
    <property type="match status" value="1"/>
</dbReference>
<dbReference type="Proteomes" id="UP000238954">
    <property type="component" value="Chromosome"/>
</dbReference>
<dbReference type="GO" id="GO:0022904">
    <property type="term" value="P:respiratory electron transport chain"/>
    <property type="evidence" value="ECO:0007669"/>
    <property type="project" value="TreeGrafter"/>
</dbReference>
<keyword evidence="5" id="KW-1185">Reference proteome</keyword>
<dbReference type="InterPro" id="IPR016164">
    <property type="entry name" value="FAD-linked_Oxase-like_C"/>
</dbReference>
<dbReference type="Pfam" id="PF02913">
    <property type="entry name" value="FAD-oxidase_C"/>
    <property type="match status" value="1"/>
</dbReference>
<dbReference type="InterPro" id="IPR016166">
    <property type="entry name" value="FAD-bd_PCMH"/>
</dbReference>
<evidence type="ECO:0000313" key="5">
    <source>
        <dbReference type="Proteomes" id="UP000238954"/>
    </source>
</evidence>
<dbReference type="GO" id="GO:0071949">
    <property type="term" value="F:FAD binding"/>
    <property type="evidence" value="ECO:0007669"/>
    <property type="project" value="InterPro"/>
</dbReference>
<dbReference type="Pfam" id="PF01565">
    <property type="entry name" value="FAD_binding_4"/>
    <property type="match status" value="1"/>
</dbReference>
<dbReference type="InterPro" id="IPR051264">
    <property type="entry name" value="FAD-oxidored/transferase_4"/>
</dbReference>
<evidence type="ECO:0000256" key="1">
    <source>
        <dbReference type="ARBA" id="ARBA00022630"/>
    </source>
</evidence>
<protein>
    <submittedName>
        <fullName evidence="4">FAD-binding oxidoreductase</fullName>
    </submittedName>
</protein>
<dbReference type="Gene3D" id="3.30.43.10">
    <property type="entry name" value="Uridine Diphospho-n-acetylenolpyruvylglucosamine Reductase, domain 2"/>
    <property type="match status" value="1"/>
</dbReference>
<accession>A0A2S8B0W3</accession>
<dbReference type="AlphaFoldDB" id="A0A2S8B0W3"/>
<evidence type="ECO:0000259" key="3">
    <source>
        <dbReference type="PROSITE" id="PS51387"/>
    </source>
</evidence>
<dbReference type="InterPro" id="IPR006094">
    <property type="entry name" value="Oxid_FAD_bind_N"/>
</dbReference>
<evidence type="ECO:0000313" key="4">
    <source>
        <dbReference type="EMBL" id="PQM26041.1"/>
    </source>
</evidence>
<dbReference type="EMBL" id="PHFW01000003">
    <property type="protein sequence ID" value="PQM26041.1"/>
    <property type="molecule type" value="Genomic_DNA"/>
</dbReference>
<dbReference type="InterPro" id="IPR036318">
    <property type="entry name" value="FAD-bd_PCMH-like_sf"/>
</dbReference>
<dbReference type="InterPro" id="IPR016167">
    <property type="entry name" value="FAD-bd_PCMH_sub1"/>
</dbReference>
<reference evidence="5" key="1">
    <citation type="submission" date="2017-11" db="EMBL/GenBank/DDBJ databases">
        <title>The complete genome sequence of Sphingopyxis pomeranensis sp. nov. strain WS5A3p.</title>
        <authorList>
            <person name="Kaminski M.A."/>
        </authorList>
    </citation>
    <scope>NUCLEOTIDE SEQUENCE [LARGE SCALE GENOMIC DNA]</scope>
    <source>
        <strain evidence="5">WS5A3p</strain>
    </source>
</reference>
<proteinExistence type="predicted"/>
<dbReference type="GO" id="GO:0003824">
    <property type="term" value="F:catalytic activity"/>
    <property type="evidence" value="ECO:0007669"/>
    <property type="project" value="InterPro"/>
</dbReference>
<dbReference type="Gene3D" id="3.30.465.10">
    <property type="match status" value="1"/>
</dbReference>
<organism evidence="4 5">
    <name type="scientific">Sphingopyxis lindanitolerans</name>
    <dbReference type="NCBI Taxonomy" id="2054227"/>
    <lineage>
        <taxon>Bacteria</taxon>
        <taxon>Pseudomonadati</taxon>
        <taxon>Pseudomonadota</taxon>
        <taxon>Alphaproteobacteria</taxon>
        <taxon>Sphingomonadales</taxon>
        <taxon>Sphingomonadaceae</taxon>
        <taxon>Sphingopyxis</taxon>
    </lineage>
</organism>
<sequence>MPSGRVYDLAVGPAPAVRSMSARSAMMADLAGLLDHRALVAPEDAPPYEQGYRYGAGCAASVVRPASIAELRAIVTYCCRNDIGFLVQGANSGLVGASTPDDSGDQLLINLTRMTGIEELDVLDRAATVLAGTRLSAVNAAAASHQLCFPIDLGADPTIGGMVATNTGGARMLRYGDVRRNLLGLEVVLADADATIVTDLAGLRKDNSGFDWKQIFVGTGGAFGIVTRARIELHHLPQRTTAALVVPRGQEAVPRIIALLETALGDGLTACEGMSRNAMRAAFDHHPSLRDPFGGRIPDYVLLVELGTSMPEAILPDLDAALAEAIGSALVGASPDIEDVLVGRPADFWAIRHSISDGIARSGQVIAFDIAVQRSKLPAFRSAALAMLASDFPQIQVCDFGHCGDGGDHFNLVWPTCDLPPEAERRPVIEALRGAIYDLVVFGFGGTYSAEHGVGPHNQEYYDRYKPEPARALSGRLQSMFDEKGLMGNVRL</sequence>
<dbReference type="PANTHER" id="PTHR43716:SF2">
    <property type="entry name" value="BLL6224 PROTEIN"/>
    <property type="match status" value="1"/>
</dbReference>
<comment type="caution">
    <text evidence="4">The sequence shown here is derived from an EMBL/GenBank/DDBJ whole genome shotgun (WGS) entry which is preliminary data.</text>
</comment>
<dbReference type="Gene3D" id="3.30.70.2740">
    <property type="match status" value="1"/>
</dbReference>
<evidence type="ECO:0000256" key="2">
    <source>
        <dbReference type="ARBA" id="ARBA00022827"/>
    </source>
</evidence>